<reference evidence="2" key="1">
    <citation type="submission" date="2023-06" db="EMBL/GenBank/DDBJ databases">
        <title>Draft genome of Marssonina rosae.</title>
        <authorList>
            <person name="Cheng Q."/>
        </authorList>
    </citation>
    <scope>NUCLEOTIDE SEQUENCE</scope>
    <source>
        <strain evidence="2">R4</strain>
    </source>
</reference>
<dbReference type="GO" id="GO:0000287">
    <property type="term" value="F:magnesium ion binding"/>
    <property type="evidence" value="ECO:0007669"/>
    <property type="project" value="InterPro"/>
</dbReference>
<feature type="region of interest" description="Disordered" evidence="1">
    <location>
        <begin position="135"/>
        <end position="156"/>
    </location>
</feature>
<dbReference type="AlphaFoldDB" id="A0AAD9SX65"/>
<dbReference type="InterPro" id="IPR037143">
    <property type="entry name" value="4-PPantetheinyl_Trfase_dom_sf"/>
</dbReference>
<protein>
    <recommendedName>
        <fullName evidence="4">4'-phosphopantetheinyl transferase domain-containing protein</fullName>
    </recommendedName>
</protein>
<dbReference type="Proteomes" id="UP001285354">
    <property type="component" value="Unassembled WGS sequence"/>
</dbReference>
<evidence type="ECO:0000256" key="1">
    <source>
        <dbReference type="SAM" id="MobiDB-lite"/>
    </source>
</evidence>
<proteinExistence type="predicted"/>
<comment type="caution">
    <text evidence="2">The sequence shown here is derived from an EMBL/GenBank/DDBJ whole genome shotgun (WGS) entry which is preliminary data.</text>
</comment>
<evidence type="ECO:0000313" key="3">
    <source>
        <dbReference type="Proteomes" id="UP001285354"/>
    </source>
</evidence>
<name>A0AAD9SX65_9HELO</name>
<organism evidence="2 3">
    <name type="scientific">Diplocarpon rosae</name>
    <dbReference type="NCBI Taxonomy" id="946125"/>
    <lineage>
        <taxon>Eukaryota</taxon>
        <taxon>Fungi</taxon>
        <taxon>Dikarya</taxon>
        <taxon>Ascomycota</taxon>
        <taxon>Pezizomycotina</taxon>
        <taxon>Leotiomycetes</taxon>
        <taxon>Helotiales</taxon>
        <taxon>Drepanopezizaceae</taxon>
        <taxon>Diplocarpon</taxon>
    </lineage>
</organism>
<gene>
    <name evidence="2" type="ORF">QTJ16_004445</name>
</gene>
<dbReference type="Gene3D" id="3.90.470.20">
    <property type="entry name" value="4'-phosphopantetheinyl transferase domain"/>
    <property type="match status" value="1"/>
</dbReference>
<feature type="compositionally biased region" description="Acidic residues" evidence="1">
    <location>
        <begin position="141"/>
        <end position="154"/>
    </location>
</feature>
<evidence type="ECO:0008006" key="4">
    <source>
        <dbReference type="Google" id="ProtNLM"/>
    </source>
</evidence>
<accession>A0AAD9SX65</accession>
<sequence length="287" mass="31343">MPPMKTPKAFPLALNIGTDICSISRIRKILSGRHAQAFVRKILRKEERAQAAGILGAVEEWHKLNSARKKKADQHTLPFGENGISKTSNSHMGALGTPAKNTWEPSNGHRNYGIHVLEQHQGPVAGTWHHTSKYSALDKEDSTDDGPEGEDGSEPEMYVDTRQETEAQDLDTALQRCAQFLAGRFAAKEAAMKAHHSRRLTYHSVCILKSPAKESETGSTPPLAVVLSEQGARYDDLEDAKEVKISISHDGGFAVANCLAANDVASGVERMDGFAEAFRFGPAMQKE</sequence>
<dbReference type="GO" id="GO:0008897">
    <property type="term" value="F:holo-[acyl-carrier-protein] synthase activity"/>
    <property type="evidence" value="ECO:0007669"/>
    <property type="project" value="InterPro"/>
</dbReference>
<keyword evidence="3" id="KW-1185">Reference proteome</keyword>
<dbReference type="EMBL" id="JAUBYV010000006">
    <property type="protein sequence ID" value="KAK2626183.1"/>
    <property type="molecule type" value="Genomic_DNA"/>
</dbReference>
<dbReference type="SUPFAM" id="SSF56214">
    <property type="entry name" value="4'-phosphopantetheinyl transferase"/>
    <property type="match status" value="1"/>
</dbReference>
<evidence type="ECO:0000313" key="2">
    <source>
        <dbReference type="EMBL" id="KAK2626183.1"/>
    </source>
</evidence>